<gene>
    <name evidence="1" type="ORF">ACFOMD_13540</name>
</gene>
<comment type="caution">
    <text evidence="1">The sequence shown here is derived from an EMBL/GenBank/DDBJ whole genome shotgun (WGS) entry which is preliminary data.</text>
</comment>
<keyword evidence="2" id="KW-1185">Reference proteome</keyword>
<protein>
    <submittedName>
        <fullName evidence="1">Uncharacterized protein</fullName>
    </submittedName>
</protein>
<dbReference type="Proteomes" id="UP001595615">
    <property type="component" value="Unassembled WGS sequence"/>
</dbReference>
<accession>A0ABV7XD00</accession>
<name>A0ABV7XD00_9SPHN</name>
<reference evidence="2" key="1">
    <citation type="journal article" date="2019" name="Int. J. Syst. Evol. Microbiol.">
        <title>The Global Catalogue of Microorganisms (GCM) 10K type strain sequencing project: providing services to taxonomists for standard genome sequencing and annotation.</title>
        <authorList>
            <consortium name="The Broad Institute Genomics Platform"/>
            <consortium name="The Broad Institute Genome Sequencing Center for Infectious Disease"/>
            <person name="Wu L."/>
            <person name="Ma J."/>
        </authorList>
    </citation>
    <scope>NUCLEOTIDE SEQUENCE [LARGE SCALE GENOMIC DNA]</scope>
    <source>
        <strain evidence="2">KCTC 42644</strain>
    </source>
</reference>
<sequence>MRTEDISATALTTSVSLLDALLDSAAAALPGVTAALYARDLRTLGDGAAIVAADLESTLKPVRTRRRRAA</sequence>
<dbReference type="EMBL" id="JBHRXV010000011">
    <property type="protein sequence ID" value="MFC3713598.1"/>
    <property type="molecule type" value="Genomic_DNA"/>
</dbReference>
<dbReference type="RefSeq" id="WP_380862245.1">
    <property type="nucleotide sequence ID" value="NZ_JBHRXV010000011.1"/>
</dbReference>
<evidence type="ECO:0000313" key="2">
    <source>
        <dbReference type="Proteomes" id="UP001595615"/>
    </source>
</evidence>
<organism evidence="1 2">
    <name type="scientific">Sphingoaurantiacus capsulatus</name>
    <dbReference type="NCBI Taxonomy" id="1771310"/>
    <lineage>
        <taxon>Bacteria</taxon>
        <taxon>Pseudomonadati</taxon>
        <taxon>Pseudomonadota</taxon>
        <taxon>Alphaproteobacteria</taxon>
        <taxon>Sphingomonadales</taxon>
        <taxon>Sphingosinicellaceae</taxon>
        <taxon>Sphingoaurantiacus</taxon>
    </lineage>
</organism>
<proteinExistence type="predicted"/>
<evidence type="ECO:0000313" key="1">
    <source>
        <dbReference type="EMBL" id="MFC3713598.1"/>
    </source>
</evidence>